<dbReference type="RefSeq" id="WP_157165987.1">
    <property type="nucleotide sequence ID" value="NZ_WPNZ01000007.1"/>
</dbReference>
<accession>A0A6L6WVM0</accession>
<keyword evidence="5" id="KW-1185">Reference proteome</keyword>
<protein>
    <recommendedName>
        <fullName evidence="6">Repeat domain-containing protein</fullName>
    </recommendedName>
</protein>
<name>A0A6L6WVM0_9ACTN</name>
<dbReference type="SUPFAM" id="SSF69318">
    <property type="entry name" value="Integrin alpha N-terminal domain"/>
    <property type="match status" value="1"/>
</dbReference>
<evidence type="ECO:0000313" key="4">
    <source>
        <dbReference type="EMBL" id="MVO86143.1"/>
    </source>
</evidence>
<dbReference type="InterPro" id="IPR013517">
    <property type="entry name" value="FG-GAP"/>
</dbReference>
<reference evidence="4 5" key="1">
    <citation type="submission" date="2019-11" db="EMBL/GenBank/DDBJ databases">
        <title>Streptomyces typhae sp. nov., a novel endophytic actinomycete isolated from the root of cattail pollen (Typha angustifolia L.).</title>
        <authorList>
            <person name="Peng C."/>
        </authorList>
    </citation>
    <scope>NUCLEOTIDE SEQUENCE [LARGE SCALE GENOMIC DNA]</scope>
    <source>
        <strain evidence="5">p1417</strain>
    </source>
</reference>
<evidence type="ECO:0000256" key="1">
    <source>
        <dbReference type="ARBA" id="ARBA00022729"/>
    </source>
</evidence>
<sequence length="770" mass="80166">MTTTDHSRPTAHRSRQARTLAGGALASALALGIAAPYAAATTAPASTGRTGSAAPAEAHAAAVPTALGPWTAPKELPGVTGVVDVKATSGGTVAGLFTQDGQGGQGGQNGQGRKTVLALRPAGATTWGAPAPAPADAATLHRTDDGALSLLWWTDPADDGTRTLKVSRLTPEGTAFGPAEDIATGTLAANGYHPRVQRTALATNAAGHRAVAWMDDEHRLTVVEQSGPSGAWSAPKTLDRLPDPIVRDDNVYDYKLWDLRLAVDKAGTVGVLWGGNSYYTGDGVDPDPTAYKWHYKYVEKPAAASTGQAASWTEPGDLPLLGEKPKLVALAAHPQGGFHLLSGGTYARKAAGATQWGPAEQTGVGSRPYAPAELLTAANGDVTAVGMTGSDTAGTALRRAGGGSWGGARKLASYVEGDSLGAAATADGTVVVTYTQKRFEASRTVRKDFVAQTVRGGDPAKPRTLSAQVKGTWSTGRAAVDAKGRPVAVWTQEDPAVGGGPSTSYTATTGPRAKPQWHDYADDTRGDVLGMKAGSSMNLYTGDTTNPTTTFSAAPWDEKARVVPFGDFDGDRANDLVVRLPGGEARLYTPVAGGLPTATSPYKRLARDWSRYDTLFASGDQTGDGRPDLLARDKATGDVYLYAHDGADGFKARVKVRSAWTGYTRVIGAGDLNGDGTGDVLALDKSGELWRYDGLRTGKFKDRVRVFKDWGASYKDVVGAGDVNGDGKHDLLSRDTGGRLWLNAGKGNGTFGNRTAFGAAGYWKEWASLG</sequence>
<dbReference type="Gene3D" id="2.130.10.130">
    <property type="entry name" value="Integrin alpha, N-terminal"/>
    <property type="match status" value="1"/>
</dbReference>
<proteinExistence type="predicted"/>
<evidence type="ECO:0000313" key="5">
    <source>
        <dbReference type="Proteomes" id="UP000483802"/>
    </source>
</evidence>
<gene>
    <name evidence="4" type="ORF">GPA10_15610</name>
</gene>
<dbReference type="EMBL" id="WPNZ01000007">
    <property type="protein sequence ID" value="MVO86143.1"/>
    <property type="molecule type" value="Genomic_DNA"/>
</dbReference>
<dbReference type="PANTHER" id="PTHR46580">
    <property type="entry name" value="SENSOR KINASE-RELATED"/>
    <property type="match status" value="1"/>
</dbReference>
<evidence type="ECO:0008006" key="6">
    <source>
        <dbReference type="Google" id="ProtNLM"/>
    </source>
</evidence>
<evidence type="ECO:0000256" key="3">
    <source>
        <dbReference type="SAM" id="SignalP"/>
    </source>
</evidence>
<feature type="signal peptide" evidence="3">
    <location>
        <begin position="1"/>
        <end position="39"/>
    </location>
</feature>
<keyword evidence="1 3" id="KW-0732">Signal</keyword>
<feature type="chain" id="PRO_5038776747" description="Repeat domain-containing protein" evidence="3">
    <location>
        <begin position="40"/>
        <end position="770"/>
    </location>
</feature>
<dbReference type="PANTHER" id="PTHR46580:SF4">
    <property type="entry name" value="ATP_GTP-BINDING PROTEIN"/>
    <property type="match status" value="1"/>
</dbReference>
<dbReference type="InterPro" id="IPR028994">
    <property type="entry name" value="Integrin_alpha_N"/>
</dbReference>
<dbReference type="Proteomes" id="UP000483802">
    <property type="component" value="Unassembled WGS sequence"/>
</dbReference>
<feature type="region of interest" description="Disordered" evidence="2">
    <location>
        <begin position="492"/>
        <end position="521"/>
    </location>
</feature>
<dbReference type="Pfam" id="PF13517">
    <property type="entry name" value="FG-GAP_3"/>
    <property type="match status" value="1"/>
</dbReference>
<dbReference type="AlphaFoldDB" id="A0A6L6WVM0"/>
<comment type="caution">
    <text evidence="4">The sequence shown here is derived from an EMBL/GenBank/DDBJ whole genome shotgun (WGS) entry which is preliminary data.</text>
</comment>
<evidence type="ECO:0000256" key="2">
    <source>
        <dbReference type="SAM" id="MobiDB-lite"/>
    </source>
</evidence>
<organism evidence="4 5">
    <name type="scientific">Streptomyces typhae</name>
    <dbReference type="NCBI Taxonomy" id="2681492"/>
    <lineage>
        <taxon>Bacteria</taxon>
        <taxon>Bacillati</taxon>
        <taxon>Actinomycetota</taxon>
        <taxon>Actinomycetes</taxon>
        <taxon>Kitasatosporales</taxon>
        <taxon>Streptomycetaceae</taxon>
        <taxon>Streptomyces</taxon>
    </lineage>
</organism>